<dbReference type="Proteomes" id="UP000286287">
    <property type="component" value="Unassembled WGS sequence"/>
</dbReference>
<dbReference type="AlphaFoldDB" id="A0A418VFT4"/>
<proteinExistence type="predicted"/>
<keyword evidence="2" id="KW-1185">Reference proteome</keyword>
<protein>
    <submittedName>
        <fullName evidence="1">Uncharacterized protein</fullName>
    </submittedName>
</protein>
<dbReference type="EMBL" id="QYUJ01000008">
    <property type="protein sequence ID" value="RJF74984.1"/>
    <property type="molecule type" value="Genomic_DNA"/>
</dbReference>
<evidence type="ECO:0000313" key="1">
    <source>
        <dbReference type="EMBL" id="RJF74984.1"/>
    </source>
</evidence>
<gene>
    <name evidence="1" type="ORF">D3875_03020</name>
</gene>
<name>A0A418VFT4_9DEIO</name>
<dbReference type="RefSeq" id="WP_119761024.1">
    <property type="nucleotide sequence ID" value="NZ_QYUJ01000008.1"/>
</dbReference>
<dbReference type="OrthoDB" id="77620at2"/>
<reference evidence="1 2" key="1">
    <citation type="submission" date="2018-09" db="EMBL/GenBank/DDBJ databases">
        <authorList>
            <person name="Zhu H."/>
        </authorList>
    </citation>
    <scope>NUCLEOTIDE SEQUENCE [LARGE SCALE GENOMIC DNA]</scope>
    <source>
        <strain evidence="1 2">K2S05-167</strain>
    </source>
</reference>
<sequence length="91" mass="10095">MTALRLLIGLLAGRTIVVLMPAQPVEVQSEHFRIDVVWNRETREARVITNTSRHVAVHLHTDLLTIPAPQETTTEYTHALGQALHQPGGQA</sequence>
<organism evidence="1 2">
    <name type="scientific">Deinococcus cavernae</name>
    <dbReference type="NCBI Taxonomy" id="2320857"/>
    <lineage>
        <taxon>Bacteria</taxon>
        <taxon>Thermotogati</taxon>
        <taxon>Deinococcota</taxon>
        <taxon>Deinococci</taxon>
        <taxon>Deinococcales</taxon>
        <taxon>Deinococcaceae</taxon>
        <taxon>Deinococcus</taxon>
    </lineage>
</organism>
<accession>A0A418VFT4</accession>
<evidence type="ECO:0000313" key="2">
    <source>
        <dbReference type="Proteomes" id="UP000286287"/>
    </source>
</evidence>
<comment type="caution">
    <text evidence="1">The sequence shown here is derived from an EMBL/GenBank/DDBJ whole genome shotgun (WGS) entry which is preliminary data.</text>
</comment>